<evidence type="ECO:0008006" key="11">
    <source>
        <dbReference type="Google" id="ProtNLM"/>
    </source>
</evidence>
<dbReference type="InterPro" id="IPR021640">
    <property type="entry name" value="Mediator_Med28"/>
</dbReference>
<evidence type="ECO:0000256" key="1">
    <source>
        <dbReference type="ARBA" id="ARBA00004123"/>
    </source>
</evidence>
<dbReference type="Proteomes" id="UP000747110">
    <property type="component" value="Unassembled WGS sequence"/>
</dbReference>
<evidence type="ECO:0000313" key="10">
    <source>
        <dbReference type="Proteomes" id="UP000747110"/>
    </source>
</evidence>
<keyword evidence="4" id="KW-0175">Coiled coil</keyword>
<dbReference type="AlphaFoldDB" id="A0A8J4LL79"/>
<evidence type="ECO:0000256" key="4">
    <source>
        <dbReference type="ARBA" id="ARBA00023054"/>
    </source>
</evidence>
<proteinExistence type="inferred from homology"/>
<evidence type="ECO:0000256" key="5">
    <source>
        <dbReference type="ARBA" id="ARBA00023163"/>
    </source>
</evidence>
<comment type="caution">
    <text evidence="8">The sequence shown here is derived from an EMBL/GenBank/DDBJ whole genome shotgun (WGS) entry which is preliminary data.</text>
</comment>
<dbReference type="OrthoDB" id="2286203at2759"/>
<evidence type="ECO:0000256" key="6">
    <source>
        <dbReference type="ARBA" id="ARBA00023242"/>
    </source>
</evidence>
<evidence type="ECO:0000313" key="9">
    <source>
        <dbReference type="Proteomes" id="UP000722791"/>
    </source>
</evidence>
<comment type="similarity">
    <text evidence="2">Belongs to the Mediator complex subunit 28 family.</text>
</comment>
<keyword evidence="10" id="KW-1185">Reference proteome</keyword>
<keyword evidence="3" id="KW-0805">Transcription regulation</keyword>
<protein>
    <recommendedName>
        <fullName evidence="11">Mediator of RNA polymerase II transcription subunit 28</fullName>
    </recommendedName>
</protein>
<organism evidence="8 9">
    <name type="scientific">Volvox reticuliferus</name>
    <dbReference type="NCBI Taxonomy" id="1737510"/>
    <lineage>
        <taxon>Eukaryota</taxon>
        <taxon>Viridiplantae</taxon>
        <taxon>Chlorophyta</taxon>
        <taxon>core chlorophytes</taxon>
        <taxon>Chlorophyceae</taxon>
        <taxon>CS clade</taxon>
        <taxon>Chlamydomonadales</taxon>
        <taxon>Volvocaceae</taxon>
        <taxon>Volvox</taxon>
    </lineage>
</organism>
<evidence type="ECO:0000313" key="7">
    <source>
        <dbReference type="EMBL" id="GIL75984.1"/>
    </source>
</evidence>
<keyword evidence="5" id="KW-0804">Transcription</keyword>
<dbReference type="Proteomes" id="UP000722791">
    <property type="component" value="Unassembled WGS sequence"/>
</dbReference>
<evidence type="ECO:0000256" key="3">
    <source>
        <dbReference type="ARBA" id="ARBA00023015"/>
    </source>
</evidence>
<comment type="subcellular location">
    <subcellularLocation>
        <location evidence="1">Nucleus</location>
    </subcellularLocation>
</comment>
<dbReference type="EMBL" id="BNCP01000008">
    <property type="protein sequence ID" value="GIL75984.1"/>
    <property type="molecule type" value="Genomic_DNA"/>
</dbReference>
<keyword evidence="6" id="KW-0539">Nucleus</keyword>
<sequence>MAIPVQQRDVMGLIDKLDQAVAEMLPRPNDPVSGTRATDAVRRFAGAVGELEGFFRQLQELKPVPSGHTAGQAQELEDLQSEIQEKDRLIAHAHAQVIRWQDILQQQEQLQESTLFAGIGS</sequence>
<dbReference type="GO" id="GO:0005634">
    <property type="term" value="C:nucleus"/>
    <property type="evidence" value="ECO:0007669"/>
    <property type="project" value="UniProtKB-SubCell"/>
</dbReference>
<gene>
    <name evidence="7" type="ORF">Vretifemale_5666</name>
    <name evidence="8" type="ORF">Vretimale_5649</name>
</gene>
<accession>A0A8J4LL79</accession>
<evidence type="ECO:0000256" key="2">
    <source>
        <dbReference type="ARBA" id="ARBA00005571"/>
    </source>
</evidence>
<dbReference type="EMBL" id="BNCQ01000008">
    <property type="protein sequence ID" value="GIM00697.1"/>
    <property type="molecule type" value="Genomic_DNA"/>
</dbReference>
<dbReference type="Pfam" id="PF11594">
    <property type="entry name" value="Med28"/>
    <property type="match status" value="1"/>
</dbReference>
<name>A0A8J4LL79_9CHLO</name>
<evidence type="ECO:0000313" key="8">
    <source>
        <dbReference type="EMBL" id="GIM00697.1"/>
    </source>
</evidence>
<reference evidence="8" key="1">
    <citation type="journal article" date="2021" name="Proc. Natl. Acad. Sci. U.S.A.">
        <title>Three genomes in the algal genus Volvox reveal the fate of a haploid sex-determining region after a transition to homothallism.</title>
        <authorList>
            <person name="Yamamoto K."/>
            <person name="Hamaji T."/>
            <person name="Kawai-Toyooka H."/>
            <person name="Matsuzaki R."/>
            <person name="Takahashi F."/>
            <person name="Nishimura Y."/>
            <person name="Kawachi M."/>
            <person name="Noguchi H."/>
            <person name="Minakuchi Y."/>
            <person name="Umen J.G."/>
            <person name="Toyoda A."/>
            <person name="Nozaki H."/>
        </authorList>
    </citation>
    <scope>NUCLEOTIDE SEQUENCE</scope>
    <source>
        <strain evidence="8">NIES-3785</strain>
        <strain evidence="7">NIES-3786</strain>
    </source>
</reference>